<evidence type="ECO:0000256" key="1">
    <source>
        <dbReference type="SAM" id="SignalP"/>
    </source>
</evidence>
<keyword evidence="1" id="KW-0732">Signal</keyword>
<feature type="domain" description="Ice-binding protein C-terminal" evidence="2">
    <location>
        <begin position="220"/>
        <end position="245"/>
    </location>
</feature>
<dbReference type="NCBIfam" id="NF035944">
    <property type="entry name" value="PEPxxWA-CTERM"/>
    <property type="match status" value="1"/>
</dbReference>
<dbReference type="Pfam" id="PF07589">
    <property type="entry name" value="PEP-CTERM"/>
    <property type="match status" value="1"/>
</dbReference>
<gene>
    <name evidence="3" type="ORF">CHU93_08960</name>
</gene>
<name>A0A255YHK2_9SPHN</name>
<protein>
    <recommendedName>
        <fullName evidence="2">Ice-binding protein C-terminal domain-containing protein</fullName>
    </recommendedName>
</protein>
<comment type="caution">
    <text evidence="3">The sequence shown here is derived from an EMBL/GenBank/DDBJ whole genome shotgun (WGS) entry which is preliminary data.</text>
</comment>
<feature type="chain" id="PRO_5013395910" description="Ice-binding protein C-terminal domain-containing protein" evidence="1">
    <location>
        <begin position="23"/>
        <end position="248"/>
    </location>
</feature>
<dbReference type="NCBIfam" id="TIGR02595">
    <property type="entry name" value="PEP_CTERM"/>
    <property type="match status" value="1"/>
</dbReference>
<dbReference type="EMBL" id="NOXT01000109">
    <property type="protein sequence ID" value="OYQ28679.1"/>
    <property type="molecule type" value="Genomic_DNA"/>
</dbReference>
<proteinExistence type="predicted"/>
<evidence type="ECO:0000313" key="3">
    <source>
        <dbReference type="EMBL" id="OYQ28679.1"/>
    </source>
</evidence>
<dbReference type="InterPro" id="IPR013424">
    <property type="entry name" value="Ice-binding_C"/>
</dbReference>
<dbReference type="AlphaFoldDB" id="A0A255YHK2"/>
<evidence type="ECO:0000313" key="4">
    <source>
        <dbReference type="Proteomes" id="UP000216991"/>
    </source>
</evidence>
<organism evidence="3 4">
    <name type="scientific">Sandarakinorhabdus cyanobacteriorum</name>
    <dbReference type="NCBI Taxonomy" id="1981098"/>
    <lineage>
        <taxon>Bacteria</taxon>
        <taxon>Pseudomonadati</taxon>
        <taxon>Pseudomonadota</taxon>
        <taxon>Alphaproteobacteria</taxon>
        <taxon>Sphingomonadales</taxon>
        <taxon>Sphingosinicellaceae</taxon>
        <taxon>Sandarakinorhabdus</taxon>
    </lineage>
</organism>
<feature type="signal peptide" evidence="1">
    <location>
        <begin position="1"/>
        <end position="22"/>
    </location>
</feature>
<evidence type="ECO:0000259" key="2">
    <source>
        <dbReference type="Pfam" id="PF07589"/>
    </source>
</evidence>
<keyword evidence="4" id="KW-1185">Reference proteome</keyword>
<reference evidence="3 4" key="1">
    <citation type="submission" date="2017-07" db="EMBL/GenBank/DDBJ databases">
        <title>Sandarakinorhabdus cyanobacteriorum sp. nov., a novel bacterium isolated from cyanobacterial aggregates in a eutrophic lake.</title>
        <authorList>
            <person name="Cai H."/>
        </authorList>
    </citation>
    <scope>NUCLEOTIDE SEQUENCE [LARGE SCALE GENOMIC DNA]</scope>
    <source>
        <strain evidence="3 4">TH057</strain>
    </source>
</reference>
<dbReference type="RefSeq" id="WP_094473745.1">
    <property type="nucleotide sequence ID" value="NZ_NOXT01000109.1"/>
</dbReference>
<dbReference type="Proteomes" id="UP000216991">
    <property type="component" value="Unassembled WGS sequence"/>
</dbReference>
<sequence>MRFNGLVLGLVAGMMAATPAAAVLYLKTATQTENYSVAFTSETQYNNNPPTSQITSFQPLSFTISQFNPIGSKGQALQLTDVKISITSQLGGSINLSGSANPRVGNLAYSIGNSFTIDLPGPSDFVVTTTPGQGASIPFVIPSLSQVTLGFGSTNTSSSGNFTPSTFVPYVGTGNFTVTHALANLLSDITLTTGGRGNLRGEANANVNGTFVIQYSYLDPVPEPASWAMLITGFGLIGATARRRRVIA</sequence>
<accession>A0A255YHK2</accession>